<dbReference type="AlphaFoldDB" id="A0A6G0IH78"/>
<sequence>MVQRPHLEPIQEESEQEDEIEGSKTGEEEEEEEEEDFQVGVETKEVMTADESEEDEVLLRVLRPRRIYRPRSQVSFPRMQSTNKHQKEMDSSVLEQSSHSVDLNGEDTLRPVQARLGKEKRSVSDELRIKLSRIKWKIQPPSKVPVQKTTRKRQKKEFPREPFPKWLVNLMFNIEEATTHQLLVE</sequence>
<name>A0A6G0IH78_LARCR</name>
<evidence type="ECO:0000313" key="3">
    <source>
        <dbReference type="Proteomes" id="UP000424527"/>
    </source>
</evidence>
<dbReference type="Proteomes" id="UP000424527">
    <property type="component" value="Unassembled WGS sequence"/>
</dbReference>
<feature type="region of interest" description="Disordered" evidence="1">
    <location>
        <begin position="70"/>
        <end position="109"/>
    </location>
</feature>
<evidence type="ECO:0000313" key="2">
    <source>
        <dbReference type="EMBL" id="KAE8290869.1"/>
    </source>
</evidence>
<evidence type="ECO:0000256" key="1">
    <source>
        <dbReference type="SAM" id="MobiDB-lite"/>
    </source>
</evidence>
<feature type="compositionally biased region" description="Polar residues" evidence="1">
    <location>
        <begin position="72"/>
        <end position="83"/>
    </location>
</feature>
<keyword evidence="3" id="KW-1185">Reference proteome</keyword>
<feature type="region of interest" description="Disordered" evidence="1">
    <location>
        <begin position="1"/>
        <end position="55"/>
    </location>
</feature>
<proteinExistence type="predicted"/>
<reference evidence="2 3" key="1">
    <citation type="submission" date="2019-07" db="EMBL/GenBank/DDBJ databases">
        <title>Chromosome genome assembly for large yellow croaker.</title>
        <authorList>
            <person name="Xiao S."/>
        </authorList>
    </citation>
    <scope>NUCLEOTIDE SEQUENCE [LARGE SCALE GENOMIC DNA]</scope>
    <source>
        <strain evidence="2">JMULYC20181020</strain>
        <tissue evidence="2">Muscle</tissue>
    </source>
</reference>
<dbReference type="EMBL" id="REGW02000010">
    <property type="protein sequence ID" value="KAE8290869.1"/>
    <property type="molecule type" value="Genomic_DNA"/>
</dbReference>
<organism evidence="2 3">
    <name type="scientific">Larimichthys crocea</name>
    <name type="common">Large yellow croaker</name>
    <name type="synonym">Pseudosciaena crocea</name>
    <dbReference type="NCBI Taxonomy" id="215358"/>
    <lineage>
        <taxon>Eukaryota</taxon>
        <taxon>Metazoa</taxon>
        <taxon>Chordata</taxon>
        <taxon>Craniata</taxon>
        <taxon>Vertebrata</taxon>
        <taxon>Euteleostomi</taxon>
        <taxon>Actinopterygii</taxon>
        <taxon>Neopterygii</taxon>
        <taxon>Teleostei</taxon>
        <taxon>Neoteleostei</taxon>
        <taxon>Acanthomorphata</taxon>
        <taxon>Eupercaria</taxon>
        <taxon>Sciaenidae</taxon>
        <taxon>Larimichthys</taxon>
    </lineage>
</organism>
<protein>
    <submittedName>
        <fullName evidence="2">Uncharacterized protein</fullName>
    </submittedName>
</protein>
<feature type="compositionally biased region" description="Acidic residues" evidence="1">
    <location>
        <begin position="10"/>
        <end position="20"/>
    </location>
</feature>
<comment type="caution">
    <text evidence="2">The sequence shown here is derived from an EMBL/GenBank/DDBJ whole genome shotgun (WGS) entry which is preliminary data.</text>
</comment>
<accession>A0A6G0IH78</accession>
<feature type="compositionally biased region" description="Acidic residues" evidence="1">
    <location>
        <begin position="27"/>
        <end position="37"/>
    </location>
</feature>
<gene>
    <name evidence="2" type="ORF">D5F01_LYC10460</name>
</gene>